<feature type="compositionally biased region" description="Polar residues" evidence="3">
    <location>
        <begin position="343"/>
        <end position="356"/>
    </location>
</feature>
<dbReference type="PANTHER" id="PTHR14140">
    <property type="entry name" value="E3 UBIQUITIN-PROTEIN LIGASE UHRF-RELATED"/>
    <property type="match status" value="1"/>
</dbReference>
<dbReference type="PROSITE" id="PS51015">
    <property type="entry name" value="YDG"/>
    <property type="match status" value="1"/>
</dbReference>
<dbReference type="EMBL" id="SGPK01000168">
    <property type="protein sequence ID" value="THH06926.1"/>
    <property type="molecule type" value="Genomic_DNA"/>
</dbReference>
<evidence type="ECO:0000256" key="1">
    <source>
        <dbReference type="ARBA" id="ARBA00023242"/>
    </source>
</evidence>
<evidence type="ECO:0000313" key="6">
    <source>
        <dbReference type="Proteomes" id="UP000308199"/>
    </source>
</evidence>
<feature type="region of interest" description="Disordered" evidence="3">
    <location>
        <begin position="27"/>
        <end position="106"/>
    </location>
</feature>
<name>A0A4S4L606_9AGAM</name>
<dbReference type="OrthoDB" id="2270193at2759"/>
<dbReference type="PANTHER" id="PTHR14140:SF27">
    <property type="entry name" value="OS04G0289800 PROTEIN"/>
    <property type="match status" value="1"/>
</dbReference>
<accession>A0A4S4L606</accession>
<evidence type="ECO:0000256" key="3">
    <source>
        <dbReference type="SAM" id="MobiDB-lite"/>
    </source>
</evidence>
<dbReference type="Proteomes" id="UP000308199">
    <property type="component" value="Unassembled WGS sequence"/>
</dbReference>
<dbReference type="FunFam" id="2.30.280.10:FF:000005">
    <property type="entry name" value="E3 ubiquitin-protein ligase UHRF1"/>
    <property type="match status" value="1"/>
</dbReference>
<dbReference type="GO" id="GO:0005634">
    <property type="term" value="C:nucleus"/>
    <property type="evidence" value="ECO:0007669"/>
    <property type="project" value="UniProtKB-SubCell"/>
</dbReference>
<feature type="compositionally biased region" description="Basic residues" evidence="3">
    <location>
        <begin position="41"/>
        <end position="56"/>
    </location>
</feature>
<dbReference type="GO" id="GO:0044027">
    <property type="term" value="P:negative regulation of gene expression via chromosomal CpG island methylation"/>
    <property type="evidence" value="ECO:0007669"/>
    <property type="project" value="TreeGrafter"/>
</dbReference>
<evidence type="ECO:0000313" key="5">
    <source>
        <dbReference type="EMBL" id="THH06926.1"/>
    </source>
</evidence>
<dbReference type="InterPro" id="IPR015947">
    <property type="entry name" value="PUA-like_sf"/>
</dbReference>
<reference evidence="5 6" key="1">
    <citation type="submission" date="2019-02" db="EMBL/GenBank/DDBJ databases">
        <title>Genome sequencing of the rare red list fungi Phellinidium pouzarii.</title>
        <authorList>
            <person name="Buettner E."/>
            <person name="Kellner H."/>
        </authorList>
    </citation>
    <scope>NUCLEOTIDE SEQUENCE [LARGE SCALE GENOMIC DNA]</scope>
    <source>
        <strain evidence="5 6">DSM 108285</strain>
    </source>
</reference>
<dbReference type="GO" id="GO:0016567">
    <property type="term" value="P:protein ubiquitination"/>
    <property type="evidence" value="ECO:0007669"/>
    <property type="project" value="TreeGrafter"/>
</dbReference>
<feature type="compositionally biased region" description="Basic and acidic residues" evidence="3">
    <location>
        <begin position="128"/>
        <end position="141"/>
    </location>
</feature>
<dbReference type="Pfam" id="PF02182">
    <property type="entry name" value="SAD_SRA"/>
    <property type="match status" value="1"/>
</dbReference>
<feature type="domain" description="YDG" evidence="4">
    <location>
        <begin position="150"/>
        <end position="303"/>
    </location>
</feature>
<evidence type="ECO:0000259" key="4">
    <source>
        <dbReference type="PROSITE" id="PS51015"/>
    </source>
</evidence>
<gene>
    <name evidence="5" type="ORF">EW145_g3749</name>
</gene>
<dbReference type="SMART" id="SM00466">
    <property type="entry name" value="SRA"/>
    <property type="match status" value="1"/>
</dbReference>
<organism evidence="5 6">
    <name type="scientific">Phellinidium pouzarii</name>
    <dbReference type="NCBI Taxonomy" id="167371"/>
    <lineage>
        <taxon>Eukaryota</taxon>
        <taxon>Fungi</taxon>
        <taxon>Dikarya</taxon>
        <taxon>Basidiomycota</taxon>
        <taxon>Agaricomycotina</taxon>
        <taxon>Agaricomycetes</taxon>
        <taxon>Hymenochaetales</taxon>
        <taxon>Hymenochaetaceae</taxon>
        <taxon>Phellinidium</taxon>
    </lineage>
</organism>
<dbReference type="InterPro" id="IPR003105">
    <property type="entry name" value="SRA_YDG"/>
</dbReference>
<feature type="region of interest" description="Disordered" evidence="3">
    <location>
        <begin position="128"/>
        <end position="151"/>
    </location>
</feature>
<comment type="subcellular location">
    <subcellularLocation>
        <location evidence="2">Nucleus</location>
    </subcellularLocation>
</comment>
<comment type="caution">
    <text evidence="5">The sequence shown here is derived from an EMBL/GenBank/DDBJ whole genome shotgun (WGS) entry which is preliminary data.</text>
</comment>
<keyword evidence="6" id="KW-1185">Reference proteome</keyword>
<dbReference type="Gene3D" id="2.30.280.10">
    <property type="entry name" value="SRA-YDG"/>
    <property type="match status" value="1"/>
</dbReference>
<feature type="region of interest" description="Disordered" evidence="3">
    <location>
        <begin position="308"/>
        <end position="367"/>
    </location>
</feature>
<feature type="compositionally biased region" description="Acidic residues" evidence="3">
    <location>
        <begin position="326"/>
        <end position="340"/>
    </location>
</feature>
<dbReference type="GO" id="GO:0061630">
    <property type="term" value="F:ubiquitin protein ligase activity"/>
    <property type="evidence" value="ECO:0007669"/>
    <property type="project" value="TreeGrafter"/>
</dbReference>
<sequence>MAKLTPYEIEREKRIANNRLLLQDLGLEDGSKGILLTRPKPPLKPKKKVEPKKRKHEVVSENRDNDSEDEEGDRKPRKTSCAVNRDVAGHSESAVPLRRSARNSGKTMDYGIVEQDRSTRSYRVSTHAHDAMESEPRELNKRTQNPKQYGGIPGVEVGSWWETRQACSTDAIHAPWVGGISCGPKGAYSVALSGGYDDDVDLGVAFTYTGSGGRDLKGTKDKPKNLRTAPQSSDQTFENHFNKALKISSENGNPIRVIRGFKLRSPYAPAEGYRYDGLYSVKKAWQEVGLNSKYLVCKYAFKRIPGQPPLSIRDLEDEAREKEANETNDEVEDSEVDDDEKTQVVSTQKTGYSTTHVGDDGENEDEA</sequence>
<proteinExistence type="predicted"/>
<dbReference type="InterPro" id="IPR036987">
    <property type="entry name" value="SRA-YDG_sf"/>
</dbReference>
<evidence type="ECO:0000256" key="2">
    <source>
        <dbReference type="PROSITE-ProRule" id="PRU00358"/>
    </source>
</evidence>
<dbReference type="AlphaFoldDB" id="A0A4S4L606"/>
<dbReference type="SUPFAM" id="SSF88697">
    <property type="entry name" value="PUA domain-like"/>
    <property type="match status" value="1"/>
</dbReference>
<dbReference type="InterPro" id="IPR045134">
    <property type="entry name" value="UHRF1/2-like"/>
</dbReference>
<keyword evidence="1 2" id="KW-0539">Nucleus</keyword>
<protein>
    <recommendedName>
        <fullName evidence="4">YDG domain-containing protein</fullName>
    </recommendedName>
</protein>